<dbReference type="EC" id="2.4.1.21" evidence="6"/>
<comment type="caution">
    <text evidence="8">The sequence shown here is derived from an EMBL/GenBank/DDBJ whole genome shotgun (WGS) entry which is preliminary data.</text>
</comment>
<feature type="domain" description="Starch synthase catalytic" evidence="7">
    <location>
        <begin position="11"/>
        <end position="228"/>
    </location>
</feature>
<dbReference type="Pfam" id="PF08323">
    <property type="entry name" value="Glyco_transf_5"/>
    <property type="match status" value="1"/>
</dbReference>
<evidence type="ECO:0000313" key="8">
    <source>
        <dbReference type="EMBL" id="GHF95129.1"/>
    </source>
</evidence>
<protein>
    <recommendedName>
        <fullName evidence="6">Glycogen synthase</fullName>
        <ecNumber evidence="6">2.4.1.21</ecNumber>
    </recommendedName>
    <alternativeName>
        <fullName evidence="6">Starch [bacterial glycogen] synthase</fullName>
    </alternativeName>
</protein>
<evidence type="ECO:0000313" key="9">
    <source>
        <dbReference type="Proteomes" id="UP000632154"/>
    </source>
</evidence>
<dbReference type="NCBIfam" id="TIGR02095">
    <property type="entry name" value="glgA"/>
    <property type="match status" value="1"/>
</dbReference>
<dbReference type="SUPFAM" id="SSF53756">
    <property type="entry name" value="UDP-Glycosyltransferase/glycogen phosphorylase"/>
    <property type="match status" value="1"/>
</dbReference>
<keyword evidence="4 6" id="KW-0808">Transferase</keyword>
<dbReference type="Pfam" id="PF13692">
    <property type="entry name" value="Glyco_trans_1_4"/>
    <property type="match status" value="1"/>
</dbReference>
<keyword evidence="9" id="KW-1185">Reference proteome</keyword>
<dbReference type="HAMAP" id="MF_00484">
    <property type="entry name" value="Glycogen_synth"/>
    <property type="match status" value="1"/>
</dbReference>
<dbReference type="InterPro" id="IPR011835">
    <property type="entry name" value="GS/SS"/>
</dbReference>
<comment type="catalytic activity">
    <reaction evidence="1 6">
        <text>[(1-&gt;4)-alpha-D-glucosyl](n) + ADP-alpha-D-glucose = [(1-&gt;4)-alpha-D-glucosyl](n+1) + ADP + H(+)</text>
        <dbReference type="Rhea" id="RHEA:18189"/>
        <dbReference type="Rhea" id="RHEA-COMP:9584"/>
        <dbReference type="Rhea" id="RHEA-COMP:9587"/>
        <dbReference type="ChEBI" id="CHEBI:15378"/>
        <dbReference type="ChEBI" id="CHEBI:15444"/>
        <dbReference type="ChEBI" id="CHEBI:57498"/>
        <dbReference type="ChEBI" id="CHEBI:456216"/>
        <dbReference type="EC" id="2.4.1.21"/>
    </reaction>
</comment>
<evidence type="ECO:0000256" key="3">
    <source>
        <dbReference type="ARBA" id="ARBA00022676"/>
    </source>
</evidence>
<organism evidence="8 9">
    <name type="scientific">Deinococcus piscis</name>
    <dbReference type="NCBI Taxonomy" id="394230"/>
    <lineage>
        <taxon>Bacteria</taxon>
        <taxon>Thermotogati</taxon>
        <taxon>Deinococcota</taxon>
        <taxon>Deinococci</taxon>
        <taxon>Deinococcales</taxon>
        <taxon>Deinococcaceae</taxon>
        <taxon>Deinococcus</taxon>
    </lineage>
</organism>
<dbReference type="InterPro" id="IPR013534">
    <property type="entry name" value="Starch_synth_cat_dom"/>
</dbReference>
<dbReference type="CDD" id="cd03791">
    <property type="entry name" value="GT5_Glycogen_synthase_DULL1-like"/>
    <property type="match status" value="1"/>
</dbReference>
<keyword evidence="5 6" id="KW-0320">Glycogen biosynthesis</keyword>
<evidence type="ECO:0000259" key="7">
    <source>
        <dbReference type="Pfam" id="PF08323"/>
    </source>
</evidence>
<proteinExistence type="inferred from homology"/>
<comment type="similarity">
    <text evidence="2 6">Belongs to the glycosyltransferase 1 family. Bacterial/plant glycogen synthase subfamily.</text>
</comment>
<sequence>MTFSAPAAPTVHVASEVFPFSRTGGLADVLGALPAAQAAAGDAVMVVSPWYQDLADAGAVQPLGSVHVGGVGEVRLGHERRGGVEYLFLGMEEFARPGLYHPDDVQRFSAFGRAVLPALQWLNVQPRLLHGHDWQAGLAVAHAKLSDWPTVLTVHNLQYQGRWNLHEAAGWTALPDWTFQPDFAEFHGDLNLLKAGLVFADRVTTVSPTYAHEITTPQYGEGLEGVLQRLDAEGRLRGILNGLDLDRWNPRRDGYVMNYSGLRGKSSNRRRLREEFGFDRAPVLGTVSRLADQKGMDLLLMALPELVRSWNVVILGGGDPLLEAAFQGWNLHPRVAFVGGLNEALAHRIYAGADAFAMPSRFEPCGLSQMIALRYGTLPVVRETGGLKDTVPPSIGFTFGPATSQALLEACGEALQARRDKADWERRVREGMALDFSWNASAQAYRDLYAKILAEC</sequence>
<evidence type="ECO:0000256" key="5">
    <source>
        <dbReference type="ARBA" id="ARBA00023056"/>
    </source>
</evidence>
<keyword evidence="3 6" id="KW-0328">Glycosyltransferase</keyword>
<comment type="function">
    <text evidence="6">Synthesizes alpha-1,4-glucan chains using ADP-glucose.</text>
</comment>
<dbReference type="PANTHER" id="PTHR45825:SF11">
    <property type="entry name" value="ALPHA AMYLASE DOMAIN-CONTAINING PROTEIN"/>
    <property type="match status" value="1"/>
</dbReference>
<gene>
    <name evidence="6 8" type="primary">glgA</name>
    <name evidence="8" type="ORF">GCM10017783_03780</name>
</gene>
<dbReference type="EMBL" id="BNAL01000003">
    <property type="protein sequence ID" value="GHF95129.1"/>
    <property type="molecule type" value="Genomic_DNA"/>
</dbReference>
<accession>A0ABQ3JYY2</accession>
<feature type="binding site" evidence="6">
    <location>
        <position position="22"/>
    </location>
    <ligand>
        <name>ADP-alpha-D-glucose</name>
        <dbReference type="ChEBI" id="CHEBI:57498"/>
    </ligand>
</feature>
<dbReference type="PANTHER" id="PTHR45825">
    <property type="entry name" value="GRANULE-BOUND STARCH SYNTHASE 1, CHLOROPLASTIC/AMYLOPLASTIC"/>
    <property type="match status" value="1"/>
</dbReference>
<evidence type="ECO:0000256" key="1">
    <source>
        <dbReference type="ARBA" id="ARBA00001478"/>
    </source>
</evidence>
<reference evidence="9" key="1">
    <citation type="journal article" date="2019" name="Int. J. Syst. Evol. Microbiol.">
        <title>The Global Catalogue of Microorganisms (GCM) 10K type strain sequencing project: providing services to taxonomists for standard genome sequencing and annotation.</title>
        <authorList>
            <consortium name="The Broad Institute Genomics Platform"/>
            <consortium name="The Broad Institute Genome Sequencing Center for Infectious Disease"/>
            <person name="Wu L."/>
            <person name="Ma J."/>
        </authorList>
    </citation>
    <scope>NUCLEOTIDE SEQUENCE [LARGE SCALE GENOMIC DNA]</scope>
    <source>
        <strain evidence="9">CGMCC 1.18439</strain>
    </source>
</reference>
<evidence type="ECO:0000256" key="4">
    <source>
        <dbReference type="ARBA" id="ARBA00022679"/>
    </source>
</evidence>
<dbReference type="RefSeq" id="WP_189641983.1">
    <property type="nucleotide sequence ID" value="NZ_BNAL01000003.1"/>
</dbReference>
<dbReference type="Gene3D" id="3.40.50.2000">
    <property type="entry name" value="Glycogen Phosphorylase B"/>
    <property type="match status" value="2"/>
</dbReference>
<evidence type="ECO:0000256" key="6">
    <source>
        <dbReference type="HAMAP-Rule" id="MF_00484"/>
    </source>
</evidence>
<dbReference type="Proteomes" id="UP000632154">
    <property type="component" value="Unassembled WGS sequence"/>
</dbReference>
<comment type="pathway">
    <text evidence="6">Glycan biosynthesis; glycogen biosynthesis.</text>
</comment>
<evidence type="ECO:0000256" key="2">
    <source>
        <dbReference type="ARBA" id="ARBA00010281"/>
    </source>
</evidence>
<name>A0ABQ3JYY2_9DEIO</name>